<dbReference type="Pfam" id="PF13715">
    <property type="entry name" value="CarbopepD_reg_2"/>
    <property type="match status" value="1"/>
</dbReference>
<dbReference type="Proteomes" id="UP000237608">
    <property type="component" value="Unassembled WGS sequence"/>
</dbReference>
<feature type="domain" description="Outer membrane protein beta-barrel" evidence="2">
    <location>
        <begin position="433"/>
        <end position="883"/>
    </location>
</feature>
<name>A0A2S7WDG8_9FLAO</name>
<evidence type="ECO:0000259" key="2">
    <source>
        <dbReference type="Pfam" id="PF14905"/>
    </source>
</evidence>
<proteinExistence type="predicted"/>
<evidence type="ECO:0000256" key="1">
    <source>
        <dbReference type="SAM" id="MobiDB-lite"/>
    </source>
</evidence>
<gene>
    <name evidence="3" type="ORF">BTO13_10530</name>
</gene>
<sequence length="893" mass="101643">MLFFSVNFYSQKTGIKGIITDTTKQPLEMVSVALLNPKDSTLVSFASTDKTGNFFITDVPSGSFLLQINLLGYKAFSKQITYQNNLIDLQTIVLNDDVNTLNEIVIAALIPIQIKKDTVSFNASSFKVNFDDNIESLLKKLPGIEINSEGKVVSQGTVVTKIMIDGKEFFGGDPSIVLKNLSADVIKKVEIIDKKSDEEELTGVSDGNKEIVINFTLKDANKNRGFGKAAAGLGLDNRYFGNANYSQFNAKTQLSVISKFNNINITGSNIQDFLENADGVADDSDDESKSTNSPPKSLSGFLETTVIGANYGRDFQKKESLNADYFYNASENYGFSETNRISFTNTNNFNFKSKDNFLNTTQNHNFNFNYTNKTSKKNTITLKGRFFSDDRNFFTDRKGAFLNTEDELVTQNDIVSNNSNNLVLGNVNFNYFHSLRKKGRSFTVGFVANINNTDKQNTQDTYINRNVNTNNPTNQEINTFRDEDIQTNTFNFRFKFREPLVGKHYLNLDFNTNFLSGKEITDQSRKITRTTSVEDFIKFQYNHQQIITKSNLFHSYNTSKLNISSGLELQNLLRQFGQVNEPQYSTEQLFINPNFSFQYKPKTGKKYQFSYRKSIKPPRPAETNPFVNDLNPFAIITGNVALEPEKTNTFQALVNVNSYDASIGYNLTLNYAIARHAIIRNVSIDDDFIRTISYQNNGEREIFKGDSNFSKRFNKLGFRITLQNKYGFNAVNSIINFNLNNVVSQDFSTNFIIQNNKKRNVDVKAGVFYSENNTSFSIENNLNRKFTTQKYFGMIDVDLIKKLNFNTQLDYIIYDDENFGIRQELPIWNAAMSYPLANKNHILKLVLIDLLNKNVDIFRRSTINFFEETTSQSLGRYIILSYTFKLSASNKSS</sequence>
<reference evidence="3 4" key="1">
    <citation type="submission" date="2016-12" db="EMBL/GenBank/DDBJ databases">
        <title>Trade-off between light-utilization and light-protection in marine flavobacteria.</title>
        <authorList>
            <person name="Kumagai Y."/>
            <person name="Yoshizawa S."/>
            <person name="Kogure K."/>
            <person name="Iwasaki W."/>
        </authorList>
    </citation>
    <scope>NUCLEOTIDE SEQUENCE [LARGE SCALE GENOMIC DNA]</scope>
    <source>
        <strain evidence="3 4">KCTC 22729</strain>
    </source>
</reference>
<keyword evidence="4" id="KW-1185">Reference proteome</keyword>
<dbReference type="Gene3D" id="2.60.40.1120">
    <property type="entry name" value="Carboxypeptidase-like, regulatory domain"/>
    <property type="match status" value="1"/>
</dbReference>
<dbReference type="RefSeq" id="WP_211290326.1">
    <property type="nucleotide sequence ID" value="NZ_MSCL01000001.1"/>
</dbReference>
<dbReference type="InterPro" id="IPR008969">
    <property type="entry name" value="CarboxyPept-like_regulatory"/>
</dbReference>
<dbReference type="EMBL" id="MSCL01000001">
    <property type="protein sequence ID" value="PQJ75637.1"/>
    <property type="molecule type" value="Genomic_DNA"/>
</dbReference>
<dbReference type="InterPro" id="IPR041700">
    <property type="entry name" value="OMP_b-brl_3"/>
</dbReference>
<dbReference type="Pfam" id="PF14905">
    <property type="entry name" value="OMP_b-brl_3"/>
    <property type="match status" value="1"/>
</dbReference>
<evidence type="ECO:0000313" key="4">
    <source>
        <dbReference type="Proteomes" id="UP000237608"/>
    </source>
</evidence>
<dbReference type="AlphaFoldDB" id="A0A2S7WDG8"/>
<dbReference type="SUPFAM" id="SSF49464">
    <property type="entry name" value="Carboxypeptidase regulatory domain-like"/>
    <property type="match status" value="1"/>
</dbReference>
<accession>A0A2S7WDG8</accession>
<feature type="region of interest" description="Disordered" evidence="1">
    <location>
        <begin position="278"/>
        <end position="297"/>
    </location>
</feature>
<protein>
    <recommendedName>
        <fullName evidence="2">Outer membrane protein beta-barrel domain-containing protein</fullName>
    </recommendedName>
</protein>
<comment type="caution">
    <text evidence="3">The sequence shown here is derived from an EMBL/GenBank/DDBJ whole genome shotgun (WGS) entry which is preliminary data.</text>
</comment>
<evidence type="ECO:0000313" key="3">
    <source>
        <dbReference type="EMBL" id="PQJ75637.1"/>
    </source>
</evidence>
<organism evidence="3 4">
    <name type="scientific">Polaribacter gangjinensis</name>
    <dbReference type="NCBI Taxonomy" id="574710"/>
    <lineage>
        <taxon>Bacteria</taxon>
        <taxon>Pseudomonadati</taxon>
        <taxon>Bacteroidota</taxon>
        <taxon>Flavobacteriia</taxon>
        <taxon>Flavobacteriales</taxon>
        <taxon>Flavobacteriaceae</taxon>
    </lineage>
</organism>
<dbReference type="SUPFAM" id="SSF56935">
    <property type="entry name" value="Porins"/>
    <property type="match status" value="1"/>
</dbReference>